<sequence>MEPRLPAHLEVAGLIRAVEAAGGFAVVVAKGEREAGTLLVLTIARGENARLYERMPDAQGHRKWHLVMAETAENSSKINDFLNRRRSQDPDLWIVELDIANGERFIGLSGTLD</sequence>
<dbReference type="Gene3D" id="3.40.1530.20">
    <property type="entry name" value="Protein of unknown function (DUF1491)"/>
    <property type="match status" value="1"/>
</dbReference>
<dbReference type="RefSeq" id="WP_100867859.1">
    <property type="nucleotide sequence ID" value="NZ_PHUF01000005.1"/>
</dbReference>
<dbReference type="InterPro" id="IPR009964">
    <property type="entry name" value="DUF1491"/>
</dbReference>
<gene>
    <name evidence="1" type="ORF">B0I00_2630</name>
</gene>
<reference evidence="1 2" key="1">
    <citation type="submission" date="2017-11" db="EMBL/GenBank/DDBJ databases">
        <title>Genomic Encyclopedia of Type Strains, Phase III (KMG-III): the genomes of soil and plant-associated and newly described type strains.</title>
        <authorList>
            <person name="Whitman W."/>
        </authorList>
    </citation>
    <scope>NUCLEOTIDE SEQUENCE [LARGE SCALE GENOMIC DNA]</scope>
    <source>
        <strain evidence="1 2">CGMCC 1.12274</strain>
    </source>
</reference>
<dbReference type="AlphaFoldDB" id="A0A2N0H507"/>
<comment type="caution">
    <text evidence="1">The sequence shown here is derived from an EMBL/GenBank/DDBJ whole genome shotgun (WGS) entry which is preliminary data.</text>
</comment>
<evidence type="ECO:0008006" key="3">
    <source>
        <dbReference type="Google" id="ProtNLM"/>
    </source>
</evidence>
<protein>
    <recommendedName>
        <fullName evidence="3">DUF1491 family protein</fullName>
    </recommendedName>
</protein>
<dbReference type="Pfam" id="PF07372">
    <property type="entry name" value="DUF1491"/>
    <property type="match status" value="1"/>
</dbReference>
<dbReference type="EMBL" id="PHUF01000005">
    <property type="protein sequence ID" value="PKB14002.1"/>
    <property type="molecule type" value="Genomic_DNA"/>
</dbReference>
<proteinExistence type="predicted"/>
<dbReference type="OrthoDB" id="9809136at2"/>
<keyword evidence="2" id="KW-1185">Reference proteome</keyword>
<dbReference type="Proteomes" id="UP000232587">
    <property type="component" value="Unassembled WGS sequence"/>
</dbReference>
<name>A0A2N0H507_9SPHN</name>
<accession>A0A2N0H507</accession>
<evidence type="ECO:0000313" key="2">
    <source>
        <dbReference type="Proteomes" id="UP000232587"/>
    </source>
</evidence>
<organism evidence="1 2">
    <name type="scientific">Novosphingobium kunmingense</name>
    <dbReference type="NCBI Taxonomy" id="1211806"/>
    <lineage>
        <taxon>Bacteria</taxon>
        <taxon>Pseudomonadati</taxon>
        <taxon>Pseudomonadota</taxon>
        <taxon>Alphaproteobacteria</taxon>
        <taxon>Sphingomonadales</taxon>
        <taxon>Sphingomonadaceae</taxon>
        <taxon>Novosphingobium</taxon>
    </lineage>
</organism>
<evidence type="ECO:0000313" key="1">
    <source>
        <dbReference type="EMBL" id="PKB14002.1"/>
    </source>
</evidence>